<proteinExistence type="predicted"/>
<keyword evidence="3" id="KW-1185">Reference proteome</keyword>
<gene>
    <name evidence="2" type="ORF">Mal15_31240</name>
</gene>
<dbReference type="KEGG" id="smam:Mal15_31240"/>
<evidence type="ECO:0000313" key="3">
    <source>
        <dbReference type="Proteomes" id="UP000321353"/>
    </source>
</evidence>
<organism evidence="2 3">
    <name type="scientific">Stieleria maiorica</name>
    <dbReference type="NCBI Taxonomy" id="2795974"/>
    <lineage>
        <taxon>Bacteria</taxon>
        <taxon>Pseudomonadati</taxon>
        <taxon>Planctomycetota</taxon>
        <taxon>Planctomycetia</taxon>
        <taxon>Pirellulales</taxon>
        <taxon>Pirellulaceae</taxon>
        <taxon>Stieleria</taxon>
    </lineage>
</organism>
<accession>A0A5B9MHL4</accession>
<reference evidence="2 3" key="1">
    <citation type="submission" date="2019-02" db="EMBL/GenBank/DDBJ databases">
        <title>Planctomycetal bacteria perform biofilm scaping via a novel small molecule.</title>
        <authorList>
            <person name="Jeske O."/>
            <person name="Boedeker C."/>
            <person name="Wiegand S."/>
            <person name="Breitling P."/>
            <person name="Kallscheuer N."/>
            <person name="Jogler M."/>
            <person name="Rohde M."/>
            <person name="Petersen J."/>
            <person name="Medema M.H."/>
            <person name="Surup F."/>
            <person name="Jogler C."/>
        </authorList>
    </citation>
    <scope>NUCLEOTIDE SEQUENCE [LARGE SCALE GENOMIC DNA]</scope>
    <source>
        <strain evidence="2 3">Mal15</strain>
    </source>
</reference>
<dbReference type="EMBL" id="CP036264">
    <property type="protein sequence ID" value="QEF99065.1"/>
    <property type="molecule type" value="Genomic_DNA"/>
</dbReference>
<dbReference type="Proteomes" id="UP000321353">
    <property type="component" value="Chromosome"/>
</dbReference>
<protein>
    <submittedName>
        <fullName evidence="2">Uncharacterized protein</fullName>
    </submittedName>
</protein>
<dbReference type="AlphaFoldDB" id="A0A5B9MHL4"/>
<name>A0A5B9MHL4_9BACT</name>
<sequence>MTIRPRVDVFEVESRSRGPAEPRRSTNNMLKLLIASVAYLAIQAFSHAQEFQDAETQRSQRNAWIGVYTSPSEVGRFTGTKLKVDKDGPDKLGYQMQFYSDFSDANDIEQEELSGQLLVEENRLYLPEAHGSYRKGKPQLFAMISRYTKVQIGGRTVLLQDDAYSEFQRSGKLYDYGILIKVTNKSGFQIDYRKAPHLSIKTLSMPPTAPWKDPFVHGPNEPSEKAEPANAHARRSRP</sequence>
<evidence type="ECO:0000256" key="1">
    <source>
        <dbReference type="SAM" id="MobiDB-lite"/>
    </source>
</evidence>
<evidence type="ECO:0000313" key="2">
    <source>
        <dbReference type="EMBL" id="QEF99065.1"/>
    </source>
</evidence>
<feature type="region of interest" description="Disordered" evidence="1">
    <location>
        <begin position="206"/>
        <end position="238"/>
    </location>
</feature>